<dbReference type="EMBL" id="JACWZY010000007">
    <property type="protein sequence ID" value="MBD2701219.1"/>
    <property type="molecule type" value="Genomic_DNA"/>
</dbReference>
<protein>
    <submittedName>
        <fullName evidence="1">Uncharacterized protein</fullName>
    </submittedName>
</protein>
<proteinExistence type="predicted"/>
<dbReference type="Proteomes" id="UP000598820">
    <property type="component" value="Unassembled WGS sequence"/>
</dbReference>
<evidence type="ECO:0000313" key="2">
    <source>
        <dbReference type="Proteomes" id="UP000598820"/>
    </source>
</evidence>
<dbReference type="RefSeq" id="WP_190887068.1">
    <property type="nucleotide sequence ID" value="NZ_JACWZY010000007.1"/>
</dbReference>
<comment type="caution">
    <text evidence="1">The sequence shown here is derived from an EMBL/GenBank/DDBJ whole genome shotgun (WGS) entry which is preliminary data.</text>
</comment>
<accession>A0A927AN67</accession>
<name>A0A927AN67_9BACT</name>
<gene>
    <name evidence="1" type="ORF">IC229_11270</name>
</gene>
<evidence type="ECO:0000313" key="1">
    <source>
        <dbReference type="EMBL" id="MBD2701219.1"/>
    </source>
</evidence>
<dbReference type="AlphaFoldDB" id="A0A927AN67"/>
<organism evidence="1 2">
    <name type="scientific">Spirosoma profusum</name>
    <dbReference type="NCBI Taxonomy" id="2771354"/>
    <lineage>
        <taxon>Bacteria</taxon>
        <taxon>Pseudomonadati</taxon>
        <taxon>Bacteroidota</taxon>
        <taxon>Cytophagia</taxon>
        <taxon>Cytophagales</taxon>
        <taxon>Cytophagaceae</taxon>
        <taxon>Spirosoma</taxon>
    </lineage>
</organism>
<reference evidence="1" key="1">
    <citation type="submission" date="2020-09" db="EMBL/GenBank/DDBJ databases">
        <authorList>
            <person name="Kim M.K."/>
        </authorList>
    </citation>
    <scope>NUCLEOTIDE SEQUENCE</scope>
    <source>
        <strain evidence="1">BT702</strain>
    </source>
</reference>
<sequence length="59" mass="6902">MTPIFQFRKNCKNSQTSPEMLTEFRLRQALAVGAALNKYPTRRLFLIRINPDLYAKTDL</sequence>
<keyword evidence="2" id="KW-1185">Reference proteome</keyword>